<dbReference type="InParanoid" id="A0A0C3GB76"/>
<protein>
    <submittedName>
        <fullName evidence="1">Uncharacterized protein</fullName>
    </submittedName>
</protein>
<reference evidence="2" key="2">
    <citation type="submission" date="2015-01" db="EMBL/GenBank/DDBJ databases">
        <title>Evolutionary Origins and Diversification of the Mycorrhizal Mutualists.</title>
        <authorList>
            <consortium name="DOE Joint Genome Institute"/>
            <consortium name="Mycorrhizal Genomics Consortium"/>
            <person name="Kohler A."/>
            <person name="Kuo A."/>
            <person name="Nagy L.G."/>
            <person name="Floudas D."/>
            <person name="Copeland A."/>
            <person name="Barry K.W."/>
            <person name="Cichocki N."/>
            <person name="Veneault-Fourrey C."/>
            <person name="LaButti K."/>
            <person name="Lindquist E.A."/>
            <person name="Lipzen A."/>
            <person name="Lundell T."/>
            <person name="Morin E."/>
            <person name="Murat C."/>
            <person name="Riley R."/>
            <person name="Ohm R."/>
            <person name="Sun H."/>
            <person name="Tunlid A."/>
            <person name="Henrissat B."/>
            <person name="Grigoriev I.V."/>
            <person name="Hibbett D.S."/>
            <person name="Martin F."/>
        </authorList>
    </citation>
    <scope>NUCLEOTIDE SEQUENCE [LARGE SCALE GENOMIC DNA]</scope>
    <source>
        <strain evidence="2">F 1598</strain>
    </source>
</reference>
<dbReference type="EMBL" id="KN832976">
    <property type="protein sequence ID" value="KIM88974.1"/>
    <property type="molecule type" value="Genomic_DNA"/>
</dbReference>
<keyword evidence="2" id="KW-1185">Reference proteome</keyword>
<sequence length="51" mass="5659">MPSSYFTYGAPCTARSCRSNIYAQLSRFRGQSDGNRIARSIISTSLILHCT</sequence>
<accession>A0A0C3GB76</accession>
<evidence type="ECO:0000313" key="2">
    <source>
        <dbReference type="Proteomes" id="UP000054166"/>
    </source>
</evidence>
<name>A0A0C3GB76_PILCF</name>
<dbReference type="HOGENOM" id="CLU_3107175_0_0_1"/>
<dbReference type="AlphaFoldDB" id="A0A0C3GB76"/>
<dbReference type="Proteomes" id="UP000054166">
    <property type="component" value="Unassembled WGS sequence"/>
</dbReference>
<reference evidence="1 2" key="1">
    <citation type="submission" date="2014-04" db="EMBL/GenBank/DDBJ databases">
        <authorList>
            <consortium name="DOE Joint Genome Institute"/>
            <person name="Kuo A."/>
            <person name="Tarkka M."/>
            <person name="Buscot F."/>
            <person name="Kohler A."/>
            <person name="Nagy L.G."/>
            <person name="Floudas D."/>
            <person name="Copeland A."/>
            <person name="Barry K.W."/>
            <person name="Cichocki N."/>
            <person name="Veneault-Fourrey C."/>
            <person name="LaButti K."/>
            <person name="Lindquist E.A."/>
            <person name="Lipzen A."/>
            <person name="Lundell T."/>
            <person name="Morin E."/>
            <person name="Murat C."/>
            <person name="Sun H."/>
            <person name="Tunlid A."/>
            <person name="Henrissat B."/>
            <person name="Grigoriev I.V."/>
            <person name="Hibbett D.S."/>
            <person name="Martin F."/>
            <person name="Nordberg H.P."/>
            <person name="Cantor M.N."/>
            <person name="Hua S.X."/>
        </authorList>
    </citation>
    <scope>NUCLEOTIDE SEQUENCE [LARGE SCALE GENOMIC DNA]</scope>
    <source>
        <strain evidence="1 2">F 1598</strain>
    </source>
</reference>
<gene>
    <name evidence="1" type="ORF">PILCRDRAFT_246542</name>
</gene>
<proteinExistence type="predicted"/>
<organism evidence="1 2">
    <name type="scientific">Piloderma croceum (strain F 1598)</name>
    <dbReference type="NCBI Taxonomy" id="765440"/>
    <lineage>
        <taxon>Eukaryota</taxon>
        <taxon>Fungi</taxon>
        <taxon>Dikarya</taxon>
        <taxon>Basidiomycota</taxon>
        <taxon>Agaricomycotina</taxon>
        <taxon>Agaricomycetes</taxon>
        <taxon>Agaricomycetidae</taxon>
        <taxon>Atheliales</taxon>
        <taxon>Atheliaceae</taxon>
        <taxon>Piloderma</taxon>
    </lineage>
</organism>
<evidence type="ECO:0000313" key="1">
    <source>
        <dbReference type="EMBL" id="KIM88974.1"/>
    </source>
</evidence>